<reference evidence="2" key="1">
    <citation type="submission" date="2022-09" db="EMBL/GenBank/DDBJ databases">
        <title>Aureispira anguillicida sp. nov., isolated from Leptocephalus of Japanese eel Anguilla japonica.</title>
        <authorList>
            <person name="Yuasa K."/>
            <person name="Mekata T."/>
            <person name="Ikunari K."/>
        </authorList>
    </citation>
    <scope>NUCLEOTIDE SEQUENCE</scope>
    <source>
        <strain evidence="2">EL160426</strain>
    </source>
</reference>
<proteinExistence type="predicted"/>
<dbReference type="Proteomes" id="UP001060919">
    <property type="component" value="Chromosome"/>
</dbReference>
<dbReference type="EMBL" id="AP026867">
    <property type="protein sequence ID" value="BDS13347.1"/>
    <property type="molecule type" value="Genomic_DNA"/>
</dbReference>
<keyword evidence="1" id="KW-0472">Membrane</keyword>
<protein>
    <recommendedName>
        <fullName evidence="4">Tetratricopeptide repeat-containing protein</fullName>
    </recommendedName>
</protein>
<evidence type="ECO:0000256" key="1">
    <source>
        <dbReference type="SAM" id="Phobius"/>
    </source>
</evidence>
<dbReference type="Gene3D" id="1.25.40.10">
    <property type="entry name" value="Tetratricopeptide repeat domain"/>
    <property type="match status" value="1"/>
</dbReference>
<keyword evidence="3" id="KW-1185">Reference proteome</keyword>
<dbReference type="AlphaFoldDB" id="A0A916DV45"/>
<organism evidence="2 3">
    <name type="scientific">Aureispira anguillae</name>
    <dbReference type="NCBI Taxonomy" id="2864201"/>
    <lineage>
        <taxon>Bacteria</taxon>
        <taxon>Pseudomonadati</taxon>
        <taxon>Bacteroidota</taxon>
        <taxon>Saprospiria</taxon>
        <taxon>Saprospirales</taxon>
        <taxon>Saprospiraceae</taxon>
        <taxon>Aureispira</taxon>
    </lineage>
</organism>
<feature type="transmembrane region" description="Helical" evidence="1">
    <location>
        <begin position="6"/>
        <end position="24"/>
    </location>
</feature>
<keyword evidence="1" id="KW-1133">Transmembrane helix</keyword>
<evidence type="ECO:0008006" key="4">
    <source>
        <dbReference type="Google" id="ProtNLM"/>
    </source>
</evidence>
<name>A0A916DV45_9BACT</name>
<evidence type="ECO:0000313" key="2">
    <source>
        <dbReference type="EMBL" id="BDS13347.1"/>
    </source>
</evidence>
<keyword evidence="1" id="KW-0812">Transmembrane</keyword>
<dbReference type="RefSeq" id="WP_264788628.1">
    <property type="nucleotide sequence ID" value="NZ_AP026867.1"/>
</dbReference>
<sequence length="178" mass="20414">MTKTTIFIITIFIVLLISSGYAYWKSTAAINKVHIYMNKVDLSLYAHRGVVVLEPSNKTAITGGAIARIDKRFREGKRLVALAHYQNLLQEDPNNMELLLRIGLIYLQEKEYSLAQENLDLVYGFKESVFALDAAWFLALLNAEYGNWNRTKQLLKEVIDERGNYHLSAQDLWTDLEA</sequence>
<dbReference type="SUPFAM" id="SSF48452">
    <property type="entry name" value="TPR-like"/>
    <property type="match status" value="1"/>
</dbReference>
<dbReference type="KEGG" id="aup:AsAng_0040840"/>
<gene>
    <name evidence="2" type="ORF">AsAng_0040840</name>
</gene>
<dbReference type="InterPro" id="IPR011990">
    <property type="entry name" value="TPR-like_helical_dom_sf"/>
</dbReference>
<accession>A0A916DV45</accession>
<evidence type="ECO:0000313" key="3">
    <source>
        <dbReference type="Proteomes" id="UP001060919"/>
    </source>
</evidence>